<feature type="region of interest" description="Disordered" evidence="1">
    <location>
        <begin position="1"/>
        <end position="121"/>
    </location>
</feature>
<dbReference type="EMBL" id="NMPR01000140">
    <property type="protein sequence ID" value="KAA8629330.1"/>
    <property type="molecule type" value="Genomic_DNA"/>
</dbReference>
<protein>
    <submittedName>
        <fullName evidence="2">Uncharacterized protein</fullName>
    </submittedName>
</protein>
<evidence type="ECO:0000256" key="1">
    <source>
        <dbReference type="SAM" id="MobiDB-lite"/>
    </source>
</evidence>
<reference evidence="2 3" key="1">
    <citation type="submission" date="2017-07" db="EMBL/GenBank/DDBJ databases">
        <title>Genome sequence of the Sordaria macrospora wild type strain R19027.</title>
        <authorList>
            <person name="Nowrousian M."/>
            <person name="Teichert I."/>
            <person name="Kueck U."/>
        </authorList>
    </citation>
    <scope>NUCLEOTIDE SEQUENCE [LARGE SCALE GENOMIC DNA]</scope>
    <source>
        <strain evidence="2 3">R19027</strain>
        <tissue evidence="2">Mycelium</tissue>
    </source>
</reference>
<gene>
    <name evidence="2" type="ORF">SMACR_08416</name>
</gene>
<sequence length="121" mass="14005">MASRRPAALDPKRGRCQDVHPDRPNHPPLQKMRLPHVQRQVHQSLRWHRPHVPMPFRPGRRPRAQQARSLRWRPQPPRHRGRPETRSSRPPVMSRTSRSFLTRAGGGAPRPITGDLTGKQS</sequence>
<accession>A0A8S8ZJG8</accession>
<feature type="compositionally biased region" description="Basic and acidic residues" evidence="1">
    <location>
        <begin position="10"/>
        <end position="25"/>
    </location>
</feature>
<evidence type="ECO:0000313" key="3">
    <source>
        <dbReference type="Proteomes" id="UP000433876"/>
    </source>
</evidence>
<dbReference type="AlphaFoldDB" id="A0A8S8ZJG8"/>
<dbReference type="Proteomes" id="UP000433876">
    <property type="component" value="Unassembled WGS sequence"/>
</dbReference>
<comment type="caution">
    <text evidence="2">The sequence shown here is derived from an EMBL/GenBank/DDBJ whole genome shotgun (WGS) entry which is preliminary data.</text>
</comment>
<name>A0A8S8ZJG8_SORMA</name>
<organism evidence="2 3">
    <name type="scientific">Sordaria macrospora</name>
    <dbReference type="NCBI Taxonomy" id="5147"/>
    <lineage>
        <taxon>Eukaryota</taxon>
        <taxon>Fungi</taxon>
        <taxon>Dikarya</taxon>
        <taxon>Ascomycota</taxon>
        <taxon>Pezizomycotina</taxon>
        <taxon>Sordariomycetes</taxon>
        <taxon>Sordariomycetidae</taxon>
        <taxon>Sordariales</taxon>
        <taxon>Sordariaceae</taxon>
        <taxon>Sordaria</taxon>
    </lineage>
</organism>
<evidence type="ECO:0000313" key="2">
    <source>
        <dbReference type="EMBL" id="KAA8629330.1"/>
    </source>
</evidence>
<proteinExistence type="predicted"/>